<gene>
    <name evidence="2" type="ORF">BCV71DRAFT_223024</name>
</gene>
<reference evidence="2 3" key="1">
    <citation type="journal article" date="2016" name="Proc. Natl. Acad. Sci. U.S.A.">
        <title>Lipid metabolic changes in an early divergent fungus govern the establishment of a mutualistic symbiosis with endobacteria.</title>
        <authorList>
            <person name="Lastovetsky O.A."/>
            <person name="Gaspar M.L."/>
            <person name="Mondo S.J."/>
            <person name="LaButti K.M."/>
            <person name="Sandor L."/>
            <person name="Grigoriev I.V."/>
            <person name="Henry S.A."/>
            <person name="Pawlowska T.E."/>
        </authorList>
    </citation>
    <scope>NUCLEOTIDE SEQUENCE [LARGE SCALE GENOMIC DNA]</scope>
    <source>
        <strain evidence="2 3">ATCC 11559</strain>
    </source>
</reference>
<evidence type="ECO:0000313" key="2">
    <source>
        <dbReference type="EMBL" id="ORE12981.1"/>
    </source>
</evidence>
<dbReference type="Proteomes" id="UP000242381">
    <property type="component" value="Unassembled WGS sequence"/>
</dbReference>
<proteinExistence type="predicted"/>
<accession>A0A1X0RM10</accession>
<protein>
    <submittedName>
        <fullName evidence="2">Uncharacterized protein</fullName>
    </submittedName>
</protein>
<dbReference type="AlphaFoldDB" id="A0A1X0RM10"/>
<name>A0A1X0RM10_RHIZD</name>
<dbReference type="EMBL" id="KV921580">
    <property type="protein sequence ID" value="ORE12981.1"/>
    <property type="molecule type" value="Genomic_DNA"/>
</dbReference>
<sequence>MMTSGPDALLISDFNQKAIDSIEYARSNKHAVFCSIFDMNEITNTCNSYKLKFAYSIQILPGLKTPRILGTTTKEHSDLSLKKSLSYTQRIVQDPNIVEQHQKGLAILQAEIINSQQELNKAQATLEKLQKSDHEVVLGAKIKQLKDRFKSLLTIDERESTWHDMKCLKEEDNQLSQLCIKLKTGLISQKKKKWLFDLIRRFRNK</sequence>
<evidence type="ECO:0000256" key="1">
    <source>
        <dbReference type="SAM" id="Coils"/>
    </source>
</evidence>
<feature type="coiled-coil region" evidence="1">
    <location>
        <begin position="98"/>
        <end position="132"/>
    </location>
</feature>
<keyword evidence="1" id="KW-0175">Coiled coil</keyword>
<evidence type="ECO:0000313" key="3">
    <source>
        <dbReference type="Proteomes" id="UP000242381"/>
    </source>
</evidence>
<dbReference type="OMA" id="HAVFCSI"/>
<organism evidence="2 3">
    <name type="scientific">Rhizopus microsporus</name>
    <dbReference type="NCBI Taxonomy" id="58291"/>
    <lineage>
        <taxon>Eukaryota</taxon>
        <taxon>Fungi</taxon>
        <taxon>Fungi incertae sedis</taxon>
        <taxon>Mucoromycota</taxon>
        <taxon>Mucoromycotina</taxon>
        <taxon>Mucoromycetes</taxon>
        <taxon>Mucorales</taxon>
        <taxon>Mucorineae</taxon>
        <taxon>Rhizopodaceae</taxon>
        <taxon>Rhizopus</taxon>
    </lineage>
</organism>